<name>A0A378FZ98_KLEPN</name>
<evidence type="ECO:0000313" key="1">
    <source>
        <dbReference type="EMBL" id="STW48308.1"/>
    </source>
</evidence>
<evidence type="ECO:0000313" key="2">
    <source>
        <dbReference type="Proteomes" id="UP000255167"/>
    </source>
</evidence>
<gene>
    <name evidence="1" type="ORF">NCTC9617_04900</name>
</gene>
<sequence length="115" mass="13059">MAHIVTLNTPSREDWITQLANVVTSPDELLRLLNVDADEKLLAGREARRLFPLRVPRAFIARMEKGNPNDPLLRQYLPPRKNLSSPPATPPIRWKNSTAWCPVCCTNIATEPCCW</sequence>
<dbReference type="AlphaFoldDB" id="A0A378FZ98"/>
<reference evidence="1 2" key="1">
    <citation type="submission" date="2018-06" db="EMBL/GenBank/DDBJ databases">
        <authorList>
            <consortium name="Pathogen Informatics"/>
            <person name="Doyle S."/>
        </authorList>
    </citation>
    <scope>NUCLEOTIDE SEQUENCE [LARGE SCALE GENOMIC DNA]</scope>
    <source>
        <strain evidence="1 2">NCTC9617</strain>
    </source>
</reference>
<dbReference type="EMBL" id="UGNC01000005">
    <property type="protein sequence ID" value="STW48308.1"/>
    <property type="molecule type" value="Genomic_DNA"/>
</dbReference>
<accession>A0A378FZ98</accession>
<protein>
    <submittedName>
        <fullName evidence="1">KamA family protein</fullName>
    </submittedName>
</protein>
<dbReference type="Proteomes" id="UP000255167">
    <property type="component" value="Unassembled WGS sequence"/>
</dbReference>
<proteinExistence type="predicted"/>
<organism evidence="1 2">
    <name type="scientific">Klebsiella pneumoniae</name>
    <dbReference type="NCBI Taxonomy" id="573"/>
    <lineage>
        <taxon>Bacteria</taxon>
        <taxon>Pseudomonadati</taxon>
        <taxon>Pseudomonadota</taxon>
        <taxon>Gammaproteobacteria</taxon>
        <taxon>Enterobacterales</taxon>
        <taxon>Enterobacteriaceae</taxon>
        <taxon>Klebsiella/Raoultella group</taxon>
        <taxon>Klebsiella</taxon>
        <taxon>Klebsiella pneumoniae complex</taxon>
    </lineage>
</organism>